<accession>A0A7W3RBP9</accession>
<keyword evidence="4" id="KW-1185">Reference proteome</keyword>
<dbReference type="EMBL" id="JACJII010000001">
    <property type="protein sequence ID" value="MBA9007262.1"/>
    <property type="molecule type" value="Genomic_DNA"/>
</dbReference>
<dbReference type="AlphaFoldDB" id="A0A7W3RBP9"/>
<reference evidence="3 4" key="1">
    <citation type="submission" date="2020-08" db="EMBL/GenBank/DDBJ databases">
        <title>Sequencing the genomes of 1000 actinobacteria strains.</title>
        <authorList>
            <person name="Klenk H.-P."/>
        </authorList>
    </citation>
    <scope>NUCLEOTIDE SEQUENCE [LARGE SCALE GENOMIC DNA]</scope>
    <source>
        <strain evidence="3 4">DSM 45823</strain>
    </source>
</reference>
<gene>
    <name evidence="3" type="ORF">HNR21_006144</name>
</gene>
<protein>
    <submittedName>
        <fullName evidence="3">Uncharacterized protein</fullName>
    </submittedName>
</protein>
<keyword evidence="2" id="KW-0472">Membrane</keyword>
<keyword evidence="2" id="KW-1133">Transmembrane helix</keyword>
<proteinExistence type="predicted"/>
<name>A0A7W3RBP9_9ACTN</name>
<feature type="transmembrane region" description="Helical" evidence="2">
    <location>
        <begin position="122"/>
        <end position="139"/>
    </location>
</feature>
<evidence type="ECO:0000256" key="1">
    <source>
        <dbReference type="SAM" id="MobiDB-lite"/>
    </source>
</evidence>
<keyword evidence="2" id="KW-0812">Transmembrane</keyword>
<evidence type="ECO:0000313" key="3">
    <source>
        <dbReference type="EMBL" id="MBA9007262.1"/>
    </source>
</evidence>
<evidence type="ECO:0000256" key="2">
    <source>
        <dbReference type="SAM" id="Phobius"/>
    </source>
</evidence>
<sequence>MTRPNSNGRPGPDPRLPDADPRTLRQAITLVEAVRDDLRHAAAQARRQSFSRRNCGDLLGAAIAAGTARASERAADHITEALVEAYGLHAVHRELLAQHTSPPGLTVQDLITTGRRRRLEPVWWLLAGACLAWTAALLLP</sequence>
<feature type="region of interest" description="Disordered" evidence="1">
    <location>
        <begin position="1"/>
        <end position="20"/>
    </location>
</feature>
<evidence type="ECO:0000313" key="4">
    <source>
        <dbReference type="Proteomes" id="UP000539313"/>
    </source>
</evidence>
<dbReference type="RefSeq" id="WP_182707888.1">
    <property type="nucleotide sequence ID" value="NZ_JACJII010000001.1"/>
</dbReference>
<organism evidence="3 4">
    <name type="scientific">Thermomonospora cellulosilytica</name>
    <dbReference type="NCBI Taxonomy" id="1411118"/>
    <lineage>
        <taxon>Bacteria</taxon>
        <taxon>Bacillati</taxon>
        <taxon>Actinomycetota</taxon>
        <taxon>Actinomycetes</taxon>
        <taxon>Streptosporangiales</taxon>
        <taxon>Thermomonosporaceae</taxon>
        <taxon>Thermomonospora</taxon>
    </lineage>
</organism>
<dbReference type="Proteomes" id="UP000539313">
    <property type="component" value="Unassembled WGS sequence"/>
</dbReference>
<comment type="caution">
    <text evidence="3">The sequence shown here is derived from an EMBL/GenBank/DDBJ whole genome shotgun (WGS) entry which is preliminary data.</text>
</comment>